<evidence type="ECO:0000256" key="4">
    <source>
        <dbReference type="ARBA" id="ARBA00022989"/>
    </source>
</evidence>
<evidence type="ECO:0000259" key="10">
    <source>
        <dbReference type="PROSITE" id="PS51371"/>
    </source>
</evidence>
<keyword evidence="3" id="KW-0677">Repeat</keyword>
<evidence type="ECO:0000256" key="5">
    <source>
        <dbReference type="ARBA" id="ARBA00023122"/>
    </source>
</evidence>
<dbReference type="InterPro" id="IPR002550">
    <property type="entry name" value="CNNM"/>
</dbReference>
<dbReference type="Gene3D" id="3.30.465.10">
    <property type="match status" value="1"/>
</dbReference>
<dbReference type="Proteomes" id="UP000179797">
    <property type="component" value="Unassembled WGS sequence"/>
</dbReference>
<dbReference type="EMBL" id="JRYR02000001">
    <property type="protein sequence ID" value="OHX67823.1"/>
    <property type="molecule type" value="Genomic_DNA"/>
</dbReference>
<dbReference type="SMART" id="SM01091">
    <property type="entry name" value="CorC_HlyC"/>
    <property type="match status" value="1"/>
</dbReference>
<proteinExistence type="predicted"/>
<dbReference type="PROSITE" id="PS51846">
    <property type="entry name" value="CNNM"/>
    <property type="match status" value="1"/>
</dbReference>
<dbReference type="RefSeq" id="WP_044219641.1">
    <property type="nucleotide sequence ID" value="NZ_JRYR02000001.1"/>
</dbReference>
<dbReference type="AlphaFoldDB" id="A0A1S1Z3T8"/>
<dbReference type="PROSITE" id="PS51371">
    <property type="entry name" value="CBS"/>
    <property type="match status" value="1"/>
</dbReference>
<evidence type="ECO:0000256" key="9">
    <source>
        <dbReference type="SAM" id="Phobius"/>
    </source>
</evidence>
<dbReference type="InterPro" id="IPR036318">
    <property type="entry name" value="FAD-bd_PCMH-like_sf"/>
</dbReference>
<dbReference type="InterPro" id="IPR000644">
    <property type="entry name" value="CBS_dom"/>
</dbReference>
<name>A0A1S1Z3T8_FLAPC</name>
<comment type="caution">
    <text evidence="12">The sequence shown here is derived from an EMBL/GenBank/DDBJ whole genome shotgun (WGS) entry which is preliminary data.</text>
</comment>
<feature type="domain" description="CBS" evidence="10">
    <location>
        <begin position="286"/>
        <end position="346"/>
    </location>
</feature>
<evidence type="ECO:0008006" key="14">
    <source>
        <dbReference type="Google" id="ProtNLM"/>
    </source>
</evidence>
<accession>A0A1S1Z3T8</accession>
<evidence type="ECO:0000313" key="12">
    <source>
        <dbReference type="EMBL" id="OHX67823.1"/>
    </source>
</evidence>
<evidence type="ECO:0000256" key="3">
    <source>
        <dbReference type="ARBA" id="ARBA00022737"/>
    </source>
</evidence>
<evidence type="ECO:0000256" key="1">
    <source>
        <dbReference type="ARBA" id="ARBA00004141"/>
    </source>
</evidence>
<dbReference type="PANTHER" id="PTHR22777:SF17">
    <property type="entry name" value="UPF0053 PROTEIN SLL0260"/>
    <property type="match status" value="1"/>
</dbReference>
<evidence type="ECO:0000256" key="8">
    <source>
        <dbReference type="PROSITE-ProRule" id="PRU01193"/>
    </source>
</evidence>
<dbReference type="SUPFAM" id="SSF54631">
    <property type="entry name" value="CBS-domain pair"/>
    <property type="match status" value="1"/>
</dbReference>
<feature type="transmembrane region" description="Helical" evidence="9">
    <location>
        <begin position="6"/>
        <end position="28"/>
    </location>
</feature>
<keyword evidence="4 8" id="KW-1133">Transmembrane helix</keyword>
<dbReference type="InterPro" id="IPR046342">
    <property type="entry name" value="CBS_dom_sf"/>
</dbReference>
<dbReference type="CDD" id="cd04590">
    <property type="entry name" value="CBS_pair_CorC_HlyC_assoc"/>
    <property type="match status" value="1"/>
</dbReference>
<evidence type="ECO:0000313" key="13">
    <source>
        <dbReference type="Proteomes" id="UP000179797"/>
    </source>
</evidence>
<dbReference type="GO" id="GO:0050660">
    <property type="term" value="F:flavin adenine dinucleotide binding"/>
    <property type="evidence" value="ECO:0007669"/>
    <property type="project" value="InterPro"/>
</dbReference>
<reference evidence="12 13" key="1">
    <citation type="journal article" date="2012" name="Int. J. Syst. Evol. Microbiol.">
        <title>Flammeovirga pacifica sp. nov., isolated from deep-sea sediment.</title>
        <authorList>
            <person name="Xu H."/>
            <person name="Fu Y."/>
            <person name="Yang N."/>
            <person name="Ding Z."/>
            <person name="Lai Q."/>
            <person name="Zeng R."/>
        </authorList>
    </citation>
    <scope>NUCLEOTIDE SEQUENCE [LARGE SCALE GENOMIC DNA]</scope>
    <source>
        <strain evidence="13">DSM 24597 / LMG 26175 / WPAGA1</strain>
    </source>
</reference>
<feature type="transmembrane region" description="Helical" evidence="9">
    <location>
        <begin position="97"/>
        <end position="120"/>
    </location>
</feature>
<dbReference type="Pfam" id="PF01595">
    <property type="entry name" value="CNNM"/>
    <property type="match status" value="1"/>
</dbReference>
<dbReference type="STRING" id="915059.NH26_16505"/>
<evidence type="ECO:0000259" key="11">
    <source>
        <dbReference type="PROSITE" id="PS51846"/>
    </source>
</evidence>
<keyword evidence="6 8" id="KW-0472">Membrane</keyword>
<keyword evidence="13" id="KW-1185">Reference proteome</keyword>
<dbReference type="SUPFAM" id="SSF56176">
    <property type="entry name" value="FAD-binding/transporter-associated domain-like"/>
    <property type="match status" value="1"/>
</dbReference>
<gene>
    <name evidence="12" type="ORF">NH26_16505</name>
</gene>
<dbReference type="OrthoDB" id="9798188at2"/>
<dbReference type="Gene3D" id="3.10.580.10">
    <property type="entry name" value="CBS-domain"/>
    <property type="match status" value="1"/>
</dbReference>
<dbReference type="PANTHER" id="PTHR22777">
    <property type="entry name" value="HEMOLYSIN-RELATED"/>
    <property type="match status" value="1"/>
</dbReference>
<feature type="domain" description="CNNM transmembrane" evidence="11">
    <location>
        <begin position="1"/>
        <end position="211"/>
    </location>
</feature>
<evidence type="ECO:0000256" key="7">
    <source>
        <dbReference type="PROSITE-ProRule" id="PRU00703"/>
    </source>
</evidence>
<protein>
    <recommendedName>
        <fullName evidence="14">Hemolysin</fullName>
    </recommendedName>
</protein>
<feature type="transmembrane region" description="Helical" evidence="9">
    <location>
        <begin position="55"/>
        <end position="77"/>
    </location>
</feature>
<evidence type="ECO:0000256" key="6">
    <source>
        <dbReference type="ARBA" id="ARBA00023136"/>
    </source>
</evidence>
<sequence length="444" mass="50958">MNENIIYIGLCLLFSAFFSATEIAFVSANRLHIEVQRKKLSLAGRLINKFFENKSTFITTILIGNTTALVMYGIFVSKVLDPILQKFFMVQLPAMDAGSIEVTVLITQTIVSTVVVLITAEFLPKSLTMINPDVFLNIASPPMNIIYTLLYPVTWCVEKLSQFTIKNIFGFHSEEEQNTFNLTDLSQYVRDIEVASLEDDDSEGEIIDKTYFENALEFKDVRARDVMIPRKEIVAIDIEEEIEELKKLFVESGHSKIPVYKEDLDDIVGYCHARQLFKKPASIQEILHEIPSRPETAAADEIMAFMMSEKKSLVTIIDEYGGTAGIVTMEDITEEIVGEIEDEHDEEELPFFQENEHTFLLTARHEIDWLNEKKNWSIEEGEYDTLGGYILYHYRNIPEVEEKIEVEGLTFDIVTMDGARIDMVRLTFPHNEENEEENKEEIPE</sequence>
<keyword evidence="2 8" id="KW-0812">Transmembrane</keyword>
<dbReference type="InterPro" id="IPR044751">
    <property type="entry name" value="Ion_transp-like_CBS"/>
</dbReference>
<dbReference type="Pfam" id="PF03471">
    <property type="entry name" value="CorC_HlyC"/>
    <property type="match status" value="1"/>
</dbReference>
<evidence type="ECO:0000256" key="2">
    <source>
        <dbReference type="ARBA" id="ARBA00022692"/>
    </source>
</evidence>
<dbReference type="Pfam" id="PF00571">
    <property type="entry name" value="CBS"/>
    <property type="match status" value="1"/>
</dbReference>
<keyword evidence="5 7" id="KW-0129">CBS domain</keyword>
<dbReference type="GO" id="GO:0005886">
    <property type="term" value="C:plasma membrane"/>
    <property type="evidence" value="ECO:0007669"/>
    <property type="project" value="TreeGrafter"/>
</dbReference>
<comment type="subcellular location">
    <subcellularLocation>
        <location evidence="1">Membrane</location>
        <topology evidence="1">Multi-pass membrane protein</topology>
    </subcellularLocation>
</comment>
<dbReference type="InterPro" id="IPR016169">
    <property type="entry name" value="FAD-bd_PCMH_sub2"/>
</dbReference>
<dbReference type="InterPro" id="IPR005170">
    <property type="entry name" value="Transptr-assoc_dom"/>
</dbReference>
<organism evidence="12 13">
    <name type="scientific">Flammeovirga pacifica</name>
    <dbReference type="NCBI Taxonomy" id="915059"/>
    <lineage>
        <taxon>Bacteria</taxon>
        <taxon>Pseudomonadati</taxon>
        <taxon>Bacteroidota</taxon>
        <taxon>Cytophagia</taxon>
        <taxon>Cytophagales</taxon>
        <taxon>Flammeovirgaceae</taxon>
        <taxon>Flammeovirga</taxon>
    </lineage>
</organism>